<reference evidence="1 2" key="1">
    <citation type="submission" date="2015-08" db="EMBL/GenBank/DDBJ databases">
        <authorList>
            <person name="Babu N.S."/>
            <person name="Beckwith C.J."/>
            <person name="Beseler K.G."/>
            <person name="Brison A."/>
            <person name="Carone J.V."/>
            <person name="Caskin T.P."/>
            <person name="Diamond M."/>
            <person name="Durham M.E."/>
            <person name="Foxe J.M."/>
            <person name="Go M."/>
            <person name="Henderson B.A."/>
            <person name="Jones I.B."/>
            <person name="McGettigan J.A."/>
            <person name="Micheletti S.J."/>
            <person name="Nasrallah M.E."/>
            <person name="Ortiz D."/>
            <person name="Piller C.R."/>
            <person name="Privatt S.R."/>
            <person name="Schneider S.L."/>
            <person name="Sharp S."/>
            <person name="Smith T.C."/>
            <person name="Stanton J.D."/>
            <person name="Ullery H.E."/>
            <person name="Wilson R.J."/>
            <person name="Serrano M.G."/>
            <person name="Buck G."/>
            <person name="Lee V."/>
            <person name="Wang Y."/>
            <person name="Carvalho R."/>
            <person name="Voegtly L."/>
            <person name="Shi R."/>
            <person name="Duckworth R."/>
            <person name="Johnson A."/>
            <person name="Loviza R."/>
            <person name="Walstead R."/>
            <person name="Shah Z."/>
            <person name="Kiflezghi M."/>
            <person name="Wade K."/>
            <person name="Ball S.L."/>
            <person name="Bradley K.W."/>
            <person name="Asai D.J."/>
            <person name="Bowman C.A."/>
            <person name="Russell D.A."/>
            <person name="Pope W.H."/>
            <person name="Jacobs-Sera D."/>
            <person name="Hendrix R.W."/>
            <person name="Hatfull G.F."/>
        </authorList>
    </citation>
    <scope>NUCLEOTIDE SEQUENCE [LARGE SCALE GENOMIC DNA]</scope>
    <source>
        <strain evidence="1 2">DSM 27648</strain>
    </source>
</reference>
<protein>
    <submittedName>
        <fullName evidence="1">Uncharacterized protein</fullName>
    </submittedName>
</protein>
<keyword evidence="2" id="KW-1185">Reference proteome</keyword>
<proteinExistence type="predicted"/>
<evidence type="ECO:0000313" key="2">
    <source>
        <dbReference type="Proteomes" id="UP000064967"/>
    </source>
</evidence>
<organism evidence="1 2">
    <name type="scientific">Labilithrix luteola</name>
    <dbReference type="NCBI Taxonomy" id="1391654"/>
    <lineage>
        <taxon>Bacteria</taxon>
        <taxon>Pseudomonadati</taxon>
        <taxon>Myxococcota</taxon>
        <taxon>Polyangia</taxon>
        <taxon>Polyangiales</taxon>
        <taxon>Labilitrichaceae</taxon>
        <taxon>Labilithrix</taxon>
    </lineage>
</organism>
<dbReference type="KEGG" id="llu:AKJ09_04350"/>
<dbReference type="AlphaFoldDB" id="A0A0K1PWC0"/>
<dbReference type="EMBL" id="CP012333">
    <property type="protein sequence ID" value="AKU97686.1"/>
    <property type="molecule type" value="Genomic_DNA"/>
</dbReference>
<evidence type="ECO:0000313" key="1">
    <source>
        <dbReference type="EMBL" id="AKU97686.1"/>
    </source>
</evidence>
<dbReference type="STRING" id="1391654.AKJ09_04350"/>
<name>A0A0K1PWC0_9BACT</name>
<dbReference type="Proteomes" id="UP000064967">
    <property type="component" value="Chromosome"/>
</dbReference>
<accession>A0A0K1PWC0</accession>
<gene>
    <name evidence="1" type="ORF">AKJ09_04350</name>
</gene>
<sequence>MNRNAPRRCFRSIEDNLVELVGLLEALERRLTRPDVSPRFRSASGRQSAGVAW</sequence>